<dbReference type="AlphaFoldDB" id="A0AB40DME7"/>
<protein>
    <recommendedName>
        <fullName evidence="3">Reverse transcriptase</fullName>
    </recommendedName>
</protein>
<evidence type="ECO:0000313" key="2">
    <source>
        <dbReference type="RefSeq" id="XP_065724645.1"/>
    </source>
</evidence>
<keyword evidence="1" id="KW-1185">Reference proteome</keyword>
<evidence type="ECO:0008006" key="3">
    <source>
        <dbReference type="Google" id="ProtNLM"/>
    </source>
</evidence>
<proteinExistence type="predicted"/>
<accession>A0AB40DME7</accession>
<dbReference type="GeneID" id="136117602"/>
<sequence>MLDTRLSYREHLEYVNKKASETTGSLCRILLNIRGPKQVRRKLLATVVETQLLYAAPGWAEATAVSSYRQVPLCELVQEAKEIRAALAGDQANHRAKTRMQSVDNWQAAWDNSSKRRWTHQLIPSIEPWVKRKHAQVDFYLTQALSGHGCFRSFLKRFGHDTEDGCPECGSGIVEDAQHILFECRRFGYDRQILPLMLLNEANWKATAAYAASVLRTLRRPDNERRGAPA</sequence>
<name>A0AB40DME7_DROSZ</name>
<evidence type="ECO:0000313" key="1">
    <source>
        <dbReference type="Proteomes" id="UP001652628"/>
    </source>
</evidence>
<dbReference type="Proteomes" id="UP001652628">
    <property type="component" value="Chromosome 3"/>
</dbReference>
<dbReference type="RefSeq" id="XP_065724645.1">
    <property type="nucleotide sequence ID" value="XM_065868573.1"/>
</dbReference>
<gene>
    <name evidence="2" type="primary">LOC136117602</name>
</gene>
<organism evidence="1 2">
    <name type="scientific">Drosophila suzukii</name>
    <name type="common">Spotted-wing drosophila fruit fly</name>
    <dbReference type="NCBI Taxonomy" id="28584"/>
    <lineage>
        <taxon>Eukaryota</taxon>
        <taxon>Metazoa</taxon>
        <taxon>Ecdysozoa</taxon>
        <taxon>Arthropoda</taxon>
        <taxon>Hexapoda</taxon>
        <taxon>Insecta</taxon>
        <taxon>Pterygota</taxon>
        <taxon>Neoptera</taxon>
        <taxon>Endopterygota</taxon>
        <taxon>Diptera</taxon>
        <taxon>Brachycera</taxon>
        <taxon>Muscomorpha</taxon>
        <taxon>Ephydroidea</taxon>
        <taxon>Drosophilidae</taxon>
        <taxon>Drosophila</taxon>
        <taxon>Sophophora</taxon>
    </lineage>
</organism>
<reference evidence="2" key="1">
    <citation type="submission" date="2025-08" db="UniProtKB">
        <authorList>
            <consortium name="RefSeq"/>
        </authorList>
    </citation>
    <scope>IDENTIFICATION</scope>
</reference>